<dbReference type="Gene3D" id="3.40.50.1820">
    <property type="entry name" value="alpha/beta hydrolase"/>
    <property type="match status" value="1"/>
</dbReference>
<keyword evidence="1" id="KW-0378">Hydrolase</keyword>
<evidence type="ECO:0000256" key="2">
    <source>
        <dbReference type="ARBA" id="ARBA00038334"/>
    </source>
</evidence>
<comment type="similarity">
    <text evidence="2">Belongs to the AB hydrolase superfamily. Epoxide hydrolase family.</text>
</comment>
<dbReference type="EMBL" id="JAKNSF020000069">
    <property type="protein sequence ID" value="KAK7721652.1"/>
    <property type="molecule type" value="Genomic_DNA"/>
</dbReference>
<evidence type="ECO:0000313" key="4">
    <source>
        <dbReference type="EMBL" id="KAK7721652.1"/>
    </source>
</evidence>
<dbReference type="PANTHER" id="PTHR43329">
    <property type="entry name" value="EPOXIDE HYDROLASE"/>
    <property type="match status" value="1"/>
</dbReference>
<comment type="caution">
    <text evidence="4">The sequence shown here is derived from an EMBL/GenBank/DDBJ whole genome shotgun (WGS) entry which is preliminary data.</text>
</comment>
<dbReference type="SUPFAM" id="SSF53474">
    <property type="entry name" value="alpha/beta-Hydrolases"/>
    <property type="match status" value="1"/>
</dbReference>
<dbReference type="Pfam" id="PF00561">
    <property type="entry name" value="Abhydrolase_1"/>
    <property type="match status" value="1"/>
</dbReference>
<keyword evidence="5" id="KW-1185">Reference proteome</keyword>
<reference evidence="4 5" key="1">
    <citation type="submission" date="2024-02" db="EMBL/GenBank/DDBJ databases">
        <title>De novo assembly and annotation of 12 fungi associated with fruit tree decline syndrome in Ontario, Canada.</title>
        <authorList>
            <person name="Sulman M."/>
            <person name="Ellouze W."/>
            <person name="Ilyukhin E."/>
        </authorList>
    </citation>
    <scope>NUCLEOTIDE SEQUENCE [LARGE SCALE GENOMIC DNA]</scope>
    <source>
        <strain evidence="4 5">M169</strain>
    </source>
</reference>
<protein>
    <recommendedName>
        <fullName evidence="3">AB hydrolase-1 domain-containing protein</fullName>
    </recommendedName>
</protein>
<accession>A0ABR1NZR7</accession>
<dbReference type="PRINTS" id="PR00111">
    <property type="entry name" value="ABHYDROLASE"/>
</dbReference>
<dbReference type="PRINTS" id="PR00412">
    <property type="entry name" value="EPOXHYDRLASE"/>
</dbReference>
<organism evidence="4 5">
    <name type="scientific">Diaporthe eres</name>
    <name type="common">Phomopsis oblonga</name>
    <dbReference type="NCBI Taxonomy" id="83184"/>
    <lineage>
        <taxon>Eukaryota</taxon>
        <taxon>Fungi</taxon>
        <taxon>Dikarya</taxon>
        <taxon>Ascomycota</taxon>
        <taxon>Pezizomycotina</taxon>
        <taxon>Sordariomycetes</taxon>
        <taxon>Sordariomycetidae</taxon>
        <taxon>Diaporthales</taxon>
        <taxon>Diaporthaceae</taxon>
        <taxon>Diaporthe</taxon>
        <taxon>Diaporthe eres species complex</taxon>
    </lineage>
</organism>
<evidence type="ECO:0000256" key="1">
    <source>
        <dbReference type="ARBA" id="ARBA00022801"/>
    </source>
</evidence>
<feature type="domain" description="AB hydrolase-1" evidence="3">
    <location>
        <begin position="29"/>
        <end position="326"/>
    </location>
</feature>
<evidence type="ECO:0000259" key="3">
    <source>
        <dbReference type="Pfam" id="PF00561"/>
    </source>
</evidence>
<name>A0ABR1NZR7_DIAER</name>
<gene>
    <name evidence="4" type="ORF">SLS63_009435</name>
</gene>
<dbReference type="InterPro" id="IPR000073">
    <property type="entry name" value="AB_hydrolase_1"/>
</dbReference>
<sequence length="344" mass="38069">MDNLTKKTITTKRGFEYTYYVSPAAAGKPTLLLHHGFPDQAEEWEDLIVKHLKPAGYGVIAPDLLGYGGTSKPTDPAAYKFGGMTADVVEIVDAEKVDKVVSMGHDWGSRAAQMFFNLHPERVSGLVMVNVPWMGATKGPFDLDAVLAQTEQVFGYGAFWYWKLFTADDGAKVLNENSDILFDIAHSPEVWKATFCTKDGMRKALENRGEGFDIKRHAYATEETKKAFIERFKRDGFEGPVCCELLSSTFKGRHCNLPKNGVAESVPLSEEANPDNQVVNVPSLFLGYEGDVVCRKEGILPFVEAGALPQLTNVTLEGGHWGLLEFPKEFGENVTQWLQKSYGS</sequence>
<proteinExistence type="inferred from homology"/>
<dbReference type="InterPro" id="IPR000639">
    <property type="entry name" value="Epox_hydrolase-like"/>
</dbReference>
<dbReference type="InterPro" id="IPR029058">
    <property type="entry name" value="AB_hydrolase_fold"/>
</dbReference>
<evidence type="ECO:0000313" key="5">
    <source>
        <dbReference type="Proteomes" id="UP001430848"/>
    </source>
</evidence>
<dbReference type="Proteomes" id="UP001430848">
    <property type="component" value="Unassembled WGS sequence"/>
</dbReference>